<dbReference type="GO" id="GO:0006152">
    <property type="term" value="P:purine nucleoside catabolic process"/>
    <property type="evidence" value="ECO:0007669"/>
    <property type="project" value="TreeGrafter"/>
</dbReference>
<name>A0A4U5TP45_9FLAO</name>
<dbReference type="PANTHER" id="PTHR43691:SF11">
    <property type="entry name" value="FI09636P-RELATED"/>
    <property type="match status" value="1"/>
</dbReference>
<dbReference type="PROSITE" id="PS01232">
    <property type="entry name" value="PNP_UDP_1"/>
    <property type="match status" value="1"/>
</dbReference>
<dbReference type="Pfam" id="PF01048">
    <property type="entry name" value="PNP_UDP_1"/>
    <property type="match status" value="1"/>
</dbReference>
<evidence type="ECO:0000256" key="5">
    <source>
        <dbReference type="ARBA" id="ARBA00022679"/>
    </source>
</evidence>
<dbReference type="AlphaFoldDB" id="A0A4U5TP45"/>
<dbReference type="GO" id="GO:0004731">
    <property type="term" value="F:purine-nucleoside phosphorylase activity"/>
    <property type="evidence" value="ECO:0007669"/>
    <property type="project" value="InterPro"/>
</dbReference>
<evidence type="ECO:0000259" key="7">
    <source>
        <dbReference type="Pfam" id="PF01048"/>
    </source>
</evidence>
<keyword evidence="9" id="KW-1185">Reference proteome</keyword>
<comment type="similarity">
    <text evidence="1">Belongs to the PNP/UDP phosphorylase family.</text>
</comment>
<sequence length="235" mass="25998">MSIHISAKKGEIADKILLPGDPLRAKWIAETFLDNAFCYNEVRNMFGYTGEYKGQRVSVQGTGMGIPSASIYIEELINDYEVKSLIRVGSAGSLQKNVTLRDIVIAMSASTNSSFNRLKFNGSDYAPTANFELFKKAIDIAKTHNIKYHAGNVFSSDIFYADQKGYYDIWAKYNVLCVEMEVAALYTIAAKFGLQALGILTISDSLINGAHTSAEDREKSFKEMALIGLDTLINE</sequence>
<comment type="catalytic activity">
    <reaction evidence="6">
        <text>uridine + phosphate = alpha-D-ribose 1-phosphate + uracil</text>
        <dbReference type="Rhea" id="RHEA:24388"/>
        <dbReference type="ChEBI" id="CHEBI:16704"/>
        <dbReference type="ChEBI" id="CHEBI:17568"/>
        <dbReference type="ChEBI" id="CHEBI:43474"/>
        <dbReference type="ChEBI" id="CHEBI:57720"/>
        <dbReference type="EC" id="2.4.2.3"/>
    </reaction>
</comment>
<evidence type="ECO:0000256" key="1">
    <source>
        <dbReference type="ARBA" id="ARBA00010456"/>
    </source>
</evidence>
<feature type="domain" description="Nucleoside phosphorylase" evidence="7">
    <location>
        <begin position="16"/>
        <end position="220"/>
    </location>
</feature>
<protein>
    <recommendedName>
        <fullName evidence="3">Uridine phosphorylase</fullName>
        <ecNumber evidence="2">2.4.2.3</ecNumber>
    </recommendedName>
</protein>
<keyword evidence="5 8" id="KW-0808">Transferase</keyword>
<dbReference type="Gene3D" id="3.40.50.1580">
    <property type="entry name" value="Nucleoside phosphorylase domain"/>
    <property type="match status" value="1"/>
</dbReference>
<dbReference type="GO" id="GO:0004850">
    <property type="term" value="F:uridine phosphorylase activity"/>
    <property type="evidence" value="ECO:0007669"/>
    <property type="project" value="UniProtKB-EC"/>
</dbReference>
<dbReference type="OrthoDB" id="9782889at2"/>
<dbReference type="InterPro" id="IPR004402">
    <property type="entry name" value="DeoD-type"/>
</dbReference>
<accession>A0A4U5TP45</accession>
<dbReference type="InterPro" id="IPR000845">
    <property type="entry name" value="Nucleoside_phosphorylase_d"/>
</dbReference>
<dbReference type="InterPro" id="IPR035994">
    <property type="entry name" value="Nucleoside_phosphorylase_sf"/>
</dbReference>
<dbReference type="RefSeq" id="WP_138932452.1">
    <property type="nucleotide sequence ID" value="NZ_SWMU01000004.1"/>
</dbReference>
<dbReference type="NCBIfam" id="NF004489">
    <property type="entry name" value="PRK05819.1"/>
    <property type="match status" value="1"/>
</dbReference>
<dbReference type="SUPFAM" id="SSF53167">
    <property type="entry name" value="Purine and uridine phosphorylases"/>
    <property type="match status" value="1"/>
</dbReference>
<evidence type="ECO:0000256" key="4">
    <source>
        <dbReference type="ARBA" id="ARBA00022676"/>
    </source>
</evidence>
<dbReference type="EMBL" id="SWMU01000004">
    <property type="protein sequence ID" value="TKS55622.1"/>
    <property type="molecule type" value="Genomic_DNA"/>
</dbReference>
<evidence type="ECO:0000313" key="8">
    <source>
        <dbReference type="EMBL" id="TKS55622.1"/>
    </source>
</evidence>
<dbReference type="InterPro" id="IPR018016">
    <property type="entry name" value="Nucleoside_phosphorylase_CS"/>
</dbReference>
<dbReference type="PANTHER" id="PTHR43691">
    <property type="entry name" value="URIDINE PHOSPHORYLASE"/>
    <property type="match status" value="1"/>
</dbReference>
<dbReference type="EC" id="2.4.2.3" evidence="2"/>
<reference evidence="8 9" key="1">
    <citation type="submission" date="2019-04" db="EMBL/GenBank/DDBJ databases">
        <title>Psychroflexus halotolerans sp. nov., isolated from a marine solar saltern.</title>
        <authorList>
            <person name="Feng X."/>
        </authorList>
    </citation>
    <scope>NUCLEOTIDE SEQUENCE [LARGE SCALE GENOMIC DNA]</scope>
    <source>
        <strain evidence="8 9">WDS2C27</strain>
    </source>
</reference>
<evidence type="ECO:0000313" key="9">
    <source>
        <dbReference type="Proteomes" id="UP000306552"/>
    </source>
</evidence>
<organism evidence="8 9">
    <name type="scientific">Mesohalobacter halotolerans</name>
    <dbReference type="NCBI Taxonomy" id="1883405"/>
    <lineage>
        <taxon>Bacteria</taxon>
        <taxon>Pseudomonadati</taxon>
        <taxon>Bacteroidota</taxon>
        <taxon>Flavobacteriia</taxon>
        <taxon>Flavobacteriales</taxon>
        <taxon>Flavobacteriaceae</taxon>
        <taxon>Mesohalobacter</taxon>
    </lineage>
</organism>
<proteinExistence type="inferred from homology"/>
<evidence type="ECO:0000256" key="2">
    <source>
        <dbReference type="ARBA" id="ARBA00011888"/>
    </source>
</evidence>
<dbReference type="GO" id="GO:0005829">
    <property type="term" value="C:cytosol"/>
    <property type="evidence" value="ECO:0007669"/>
    <property type="project" value="TreeGrafter"/>
</dbReference>
<evidence type="ECO:0000256" key="3">
    <source>
        <dbReference type="ARBA" id="ARBA00021980"/>
    </source>
</evidence>
<dbReference type="Proteomes" id="UP000306552">
    <property type="component" value="Unassembled WGS sequence"/>
</dbReference>
<keyword evidence="4 8" id="KW-0328">Glycosyltransferase</keyword>
<dbReference type="CDD" id="cd09006">
    <property type="entry name" value="PNP_EcPNPI-like"/>
    <property type="match status" value="1"/>
</dbReference>
<gene>
    <name evidence="8" type="primary">deoD</name>
    <name evidence="8" type="ORF">FCN74_09935</name>
</gene>
<dbReference type="HAMAP" id="MF_01627">
    <property type="entry name" value="Pur_nucleosid_phosp"/>
    <property type="match status" value="1"/>
</dbReference>
<evidence type="ECO:0000256" key="6">
    <source>
        <dbReference type="ARBA" id="ARBA00048447"/>
    </source>
</evidence>
<dbReference type="NCBIfam" id="TIGR00107">
    <property type="entry name" value="deoD"/>
    <property type="match status" value="1"/>
</dbReference>
<comment type="caution">
    <text evidence="8">The sequence shown here is derived from an EMBL/GenBank/DDBJ whole genome shotgun (WGS) entry which is preliminary data.</text>
</comment>